<dbReference type="Pfam" id="PF00005">
    <property type="entry name" value="ABC_tran"/>
    <property type="match status" value="1"/>
</dbReference>
<gene>
    <name evidence="11 13" type="primary">ftsE</name>
    <name evidence="13" type="ORF">H0E82_02885</name>
</gene>
<comment type="function">
    <text evidence="1">Part of the ABC transporter FtsEX involved in cellular division. Important for assembly or stability of the septal ring.</text>
</comment>
<sequence>MSVLRFDNVSKQYPGGHVALSDVSFDIAAGEMLFVTGHSGAGKSTLLRLIHLAERPSRGAVVFAERNLLKVRGRRVAMHRREVAVVFQDHRLLPDRSVFDNIALPLILRGMRRPEIGKRVRAILERLELGTRERALPTQLSAGEQQRVGIARAIVGEPRLLVADEPTGNLDPTLSAEIMTLFAELPARGTSVMVASHDLGLVKRMKKRTLVLDHGRLADDIAPEDLADA</sequence>
<dbReference type="InterPro" id="IPR005286">
    <property type="entry name" value="Cell_div_FtsE"/>
</dbReference>
<dbReference type="PROSITE" id="PS50893">
    <property type="entry name" value="ABC_TRANSPORTER_2"/>
    <property type="match status" value="1"/>
</dbReference>
<dbReference type="EMBL" id="JACCJZ010000008">
    <property type="protein sequence ID" value="NYZ61710.1"/>
    <property type="molecule type" value="Genomic_DNA"/>
</dbReference>
<evidence type="ECO:0000256" key="3">
    <source>
        <dbReference type="ARBA" id="ARBA00005417"/>
    </source>
</evidence>
<evidence type="ECO:0000256" key="10">
    <source>
        <dbReference type="ARBA" id="ARBA00023306"/>
    </source>
</evidence>
<protein>
    <recommendedName>
        <fullName evidence="4 11">Cell division ATP-binding protein FtsE</fullName>
    </recommendedName>
</protein>
<keyword evidence="14" id="KW-1185">Reference proteome</keyword>
<evidence type="ECO:0000256" key="6">
    <source>
        <dbReference type="ARBA" id="ARBA00022618"/>
    </source>
</evidence>
<dbReference type="Gene3D" id="3.40.50.300">
    <property type="entry name" value="P-loop containing nucleotide triphosphate hydrolases"/>
    <property type="match status" value="1"/>
</dbReference>
<dbReference type="FunFam" id="3.40.50.300:FF:000056">
    <property type="entry name" value="Cell division ATP-binding protein FtsE"/>
    <property type="match status" value="1"/>
</dbReference>
<evidence type="ECO:0000313" key="13">
    <source>
        <dbReference type="EMBL" id="NYZ61710.1"/>
    </source>
</evidence>
<comment type="subunit">
    <text evidence="11">Homodimer. Forms a membrane-associated complex with FtsX.</text>
</comment>
<dbReference type="GO" id="GO:0016887">
    <property type="term" value="F:ATP hydrolysis activity"/>
    <property type="evidence" value="ECO:0007669"/>
    <property type="project" value="InterPro"/>
</dbReference>
<dbReference type="NCBIfam" id="TIGR02673">
    <property type="entry name" value="FtsE"/>
    <property type="match status" value="1"/>
</dbReference>
<keyword evidence="7 11" id="KW-0547">Nucleotide-binding</keyword>
<dbReference type="GO" id="GO:0022857">
    <property type="term" value="F:transmembrane transporter activity"/>
    <property type="evidence" value="ECO:0007669"/>
    <property type="project" value="TreeGrafter"/>
</dbReference>
<dbReference type="PANTHER" id="PTHR24220:SF470">
    <property type="entry name" value="CELL DIVISION ATP-BINDING PROTEIN FTSE"/>
    <property type="match status" value="1"/>
</dbReference>
<reference evidence="13 14" key="1">
    <citation type="submission" date="2020-07" db="EMBL/GenBank/DDBJ databases">
        <title>isolation of Luteimonas sp. SJ-16.</title>
        <authorList>
            <person name="Huang X.-X."/>
            <person name="Xu L."/>
            <person name="Sun J.-Q."/>
        </authorList>
    </citation>
    <scope>NUCLEOTIDE SEQUENCE [LARGE SCALE GENOMIC DNA]</scope>
    <source>
        <strain evidence="13 14">SJ-16</strain>
    </source>
</reference>
<comment type="similarity">
    <text evidence="3 11">Belongs to the ABC transporter superfamily.</text>
</comment>
<dbReference type="SMART" id="SM00382">
    <property type="entry name" value="AAA"/>
    <property type="match status" value="1"/>
</dbReference>
<evidence type="ECO:0000313" key="14">
    <source>
        <dbReference type="Proteomes" id="UP000589896"/>
    </source>
</evidence>
<comment type="caution">
    <text evidence="13">The sequence shown here is derived from an EMBL/GenBank/DDBJ whole genome shotgun (WGS) entry which is preliminary data.</text>
</comment>
<dbReference type="InterPro" id="IPR003593">
    <property type="entry name" value="AAA+_ATPase"/>
</dbReference>
<evidence type="ECO:0000256" key="7">
    <source>
        <dbReference type="ARBA" id="ARBA00022741"/>
    </source>
</evidence>
<evidence type="ECO:0000256" key="5">
    <source>
        <dbReference type="ARBA" id="ARBA00022475"/>
    </source>
</evidence>
<dbReference type="GO" id="GO:0051301">
    <property type="term" value="P:cell division"/>
    <property type="evidence" value="ECO:0007669"/>
    <property type="project" value="UniProtKB-UniRule"/>
</dbReference>
<evidence type="ECO:0000256" key="9">
    <source>
        <dbReference type="ARBA" id="ARBA00023136"/>
    </source>
</evidence>
<dbReference type="RefSeq" id="WP_180543553.1">
    <property type="nucleotide sequence ID" value="NZ_JACCJZ010000008.1"/>
</dbReference>
<dbReference type="Proteomes" id="UP000589896">
    <property type="component" value="Unassembled WGS sequence"/>
</dbReference>
<evidence type="ECO:0000256" key="1">
    <source>
        <dbReference type="ARBA" id="ARBA00002579"/>
    </source>
</evidence>
<dbReference type="InterPro" id="IPR003439">
    <property type="entry name" value="ABC_transporter-like_ATP-bd"/>
</dbReference>
<keyword evidence="5 11" id="KW-1003">Cell membrane</keyword>
<dbReference type="InterPro" id="IPR017871">
    <property type="entry name" value="ABC_transporter-like_CS"/>
</dbReference>
<evidence type="ECO:0000259" key="12">
    <source>
        <dbReference type="PROSITE" id="PS50893"/>
    </source>
</evidence>
<name>A0A7Z0QQ65_9GAMM</name>
<dbReference type="SUPFAM" id="SSF52540">
    <property type="entry name" value="P-loop containing nucleoside triphosphate hydrolases"/>
    <property type="match status" value="1"/>
</dbReference>
<organism evidence="13 14">
    <name type="scientific">Luteimonas deserti</name>
    <dbReference type="NCBI Taxonomy" id="2752306"/>
    <lineage>
        <taxon>Bacteria</taxon>
        <taxon>Pseudomonadati</taxon>
        <taxon>Pseudomonadota</taxon>
        <taxon>Gammaproteobacteria</taxon>
        <taxon>Lysobacterales</taxon>
        <taxon>Lysobacteraceae</taxon>
        <taxon>Luteimonas</taxon>
    </lineage>
</organism>
<evidence type="ECO:0000256" key="2">
    <source>
        <dbReference type="ARBA" id="ARBA00004202"/>
    </source>
</evidence>
<dbReference type="InterPro" id="IPR015854">
    <property type="entry name" value="ABC_transpr_LolD-like"/>
</dbReference>
<evidence type="ECO:0000256" key="8">
    <source>
        <dbReference type="ARBA" id="ARBA00022840"/>
    </source>
</evidence>
<dbReference type="AlphaFoldDB" id="A0A7Z0QQ65"/>
<dbReference type="GO" id="GO:0005524">
    <property type="term" value="F:ATP binding"/>
    <property type="evidence" value="ECO:0007669"/>
    <property type="project" value="UniProtKB-UniRule"/>
</dbReference>
<evidence type="ECO:0000256" key="11">
    <source>
        <dbReference type="RuleBase" id="RU365094"/>
    </source>
</evidence>
<comment type="subcellular location">
    <subcellularLocation>
        <location evidence="11">Cell inner membrane</location>
        <topology evidence="11">Peripheral membrane protein</topology>
        <orientation evidence="11">Cytoplasmic side</orientation>
    </subcellularLocation>
    <subcellularLocation>
        <location evidence="2">Cell membrane</location>
        <topology evidence="2">Peripheral membrane protein</topology>
    </subcellularLocation>
</comment>
<keyword evidence="10 11" id="KW-0131">Cell cycle</keyword>
<proteinExistence type="inferred from homology"/>
<evidence type="ECO:0000256" key="4">
    <source>
        <dbReference type="ARBA" id="ARBA00020019"/>
    </source>
</evidence>
<keyword evidence="6 11" id="KW-0132">Cell division</keyword>
<keyword evidence="9 11" id="KW-0472">Membrane</keyword>
<dbReference type="PANTHER" id="PTHR24220">
    <property type="entry name" value="IMPORT ATP-BINDING PROTEIN"/>
    <property type="match status" value="1"/>
</dbReference>
<keyword evidence="8 11" id="KW-0067">ATP-binding</keyword>
<dbReference type="InterPro" id="IPR027417">
    <property type="entry name" value="P-loop_NTPase"/>
</dbReference>
<dbReference type="PROSITE" id="PS00211">
    <property type="entry name" value="ABC_TRANSPORTER_1"/>
    <property type="match status" value="1"/>
</dbReference>
<dbReference type="GO" id="GO:0005886">
    <property type="term" value="C:plasma membrane"/>
    <property type="evidence" value="ECO:0007669"/>
    <property type="project" value="UniProtKB-SubCell"/>
</dbReference>
<feature type="domain" description="ABC transporter" evidence="12">
    <location>
        <begin position="4"/>
        <end position="229"/>
    </location>
</feature>
<accession>A0A7Z0QQ65</accession>